<dbReference type="PANTHER" id="PTHR43130:SF3">
    <property type="entry name" value="HTH-TYPE TRANSCRIPTIONAL REGULATOR RV1931C"/>
    <property type="match status" value="1"/>
</dbReference>
<dbReference type="EMBL" id="JACHMP010000001">
    <property type="protein sequence ID" value="MBB5823542.1"/>
    <property type="molecule type" value="Genomic_DNA"/>
</dbReference>
<protein>
    <submittedName>
        <fullName evidence="3">Putative intracellular protease/amidase</fullName>
    </submittedName>
</protein>
<evidence type="ECO:0000259" key="2">
    <source>
        <dbReference type="Pfam" id="PF01965"/>
    </source>
</evidence>
<organism evidence="3 4">
    <name type="scientific">Streptosporangium becharense</name>
    <dbReference type="NCBI Taxonomy" id="1816182"/>
    <lineage>
        <taxon>Bacteria</taxon>
        <taxon>Bacillati</taxon>
        <taxon>Actinomycetota</taxon>
        <taxon>Actinomycetes</taxon>
        <taxon>Streptosporangiales</taxon>
        <taxon>Streptosporangiaceae</taxon>
        <taxon>Streptosporangium</taxon>
    </lineage>
</organism>
<feature type="domain" description="DJ-1/PfpI" evidence="2">
    <location>
        <begin position="72"/>
        <end position="235"/>
    </location>
</feature>
<keyword evidence="3" id="KW-0378">Hydrolase</keyword>
<dbReference type="Proteomes" id="UP000540685">
    <property type="component" value="Unassembled WGS sequence"/>
</dbReference>
<dbReference type="Gene3D" id="3.40.50.880">
    <property type="match status" value="1"/>
</dbReference>
<name>A0A7W9MJR8_9ACTN</name>
<keyword evidence="1" id="KW-1133">Transmembrane helix</keyword>
<dbReference type="InterPro" id="IPR029062">
    <property type="entry name" value="Class_I_gatase-like"/>
</dbReference>
<dbReference type="Pfam" id="PF01965">
    <property type="entry name" value="DJ-1_PfpI"/>
    <property type="match status" value="1"/>
</dbReference>
<dbReference type="GO" id="GO:0006508">
    <property type="term" value="P:proteolysis"/>
    <property type="evidence" value="ECO:0007669"/>
    <property type="project" value="UniProtKB-KW"/>
</dbReference>
<feature type="transmembrane region" description="Helical" evidence="1">
    <location>
        <begin position="426"/>
        <end position="451"/>
    </location>
</feature>
<evidence type="ECO:0000256" key="1">
    <source>
        <dbReference type="SAM" id="Phobius"/>
    </source>
</evidence>
<evidence type="ECO:0000313" key="4">
    <source>
        <dbReference type="Proteomes" id="UP000540685"/>
    </source>
</evidence>
<dbReference type="AlphaFoldDB" id="A0A7W9MJR8"/>
<dbReference type="GO" id="GO:0008233">
    <property type="term" value="F:peptidase activity"/>
    <property type="evidence" value="ECO:0007669"/>
    <property type="project" value="UniProtKB-KW"/>
</dbReference>
<keyword evidence="3" id="KW-0645">Protease</keyword>
<accession>A0A7W9MJR8</accession>
<keyword evidence="4" id="KW-1185">Reference proteome</keyword>
<dbReference type="PANTHER" id="PTHR43130">
    <property type="entry name" value="ARAC-FAMILY TRANSCRIPTIONAL REGULATOR"/>
    <property type="match status" value="1"/>
</dbReference>
<sequence length="462" mass="47108">MPSPSPSPRRARTLALTVLGAVLGAVTVAGVGTAGVAVVMGDGYRAAPEAPPGGWPAPAPIPPGRTVVAVLAGATGSVAADLLAPYEVFARSPAFSVYTVAARRAPVPLSGGLHLLPDHTLAEVDAGTVPPPDVVVVPAVVEPAGGAEAPSREWITRQAARGAHVLGVCAGTELLAESGVLDGRRATSFWARIDALRRSRPEVGWDAGRRYVQDGPITTTAGVTSGIVGALRLVEQLAGTGEVERIGREVAYPDWSPSAPTRIPENRLALADLPYALNAAFPWGRPSVAVGLADGVGEIDVAAAFEVYSGTSFAARTIPVAAGRVVRTRHGAVLVAEPAGPDVTAVGRLVVPGVSHATGVSRELAGWAAGRGLRAELPHGGRGAGESGFDAVLRDLAAHADRATARATAKFIEYPASHLRLTGTAWPWRSTALCVATVAAALCAGLAPALVARRRRRAAGQG</sequence>
<comment type="caution">
    <text evidence="3">The sequence shown here is derived from an EMBL/GenBank/DDBJ whole genome shotgun (WGS) entry which is preliminary data.</text>
</comment>
<reference evidence="3 4" key="1">
    <citation type="submission" date="2020-08" db="EMBL/GenBank/DDBJ databases">
        <title>Sequencing the genomes of 1000 actinobacteria strains.</title>
        <authorList>
            <person name="Klenk H.-P."/>
        </authorList>
    </citation>
    <scope>NUCLEOTIDE SEQUENCE [LARGE SCALE GENOMIC DNA]</scope>
    <source>
        <strain evidence="3 4">DSM 46887</strain>
    </source>
</reference>
<gene>
    <name evidence="3" type="ORF">F4562_006604</name>
</gene>
<keyword evidence="1" id="KW-0472">Membrane</keyword>
<dbReference type="SUPFAM" id="SSF52317">
    <property type="entry name" value="Class I glutamine amidotransferase-like"/>
    <property type="match status" value="1"/>
</dbReference>
<dbReference type="RefSeq" id="WP_184546685.1">
    <property type="nucleotide sequence ID" value="NZ_JACHMP010000001.1"/>
</dbReference>
<dbReference type="InterPro" id="IPR002818">
    <property type="entry name" value="DJ-1/PfpI"/>
</dbReference>
<keyword evidence="1" id="KW-0812">Transmembrane</keyword>
<proteinExistence type="predicted"/>
<dbReference type="InterPro" id="IPR052158">
    <property type="entry name" value="INH-QAR"/>
</dbReference>
<evidence type="ECO:0000313" key="3">
    <source>
        <dbReference type="EMBL" id="MBB5823542.1"/>
    </source>
</evidence>